<dbReference type="AlphaFoldDB" id="A0A1T5AQR9"/>
<dbReference type="Gene3D" id="3.30.450.40">
    <property type="match status" value="1"/>
</dbReference>
<organism evidence="6 7">
    <name type="scientific">Rhizorhabdus histidinilytica</name>
    <dbReference type="NCBI Taxonomy" id="439228"/>
    <lineage>
        <taxon>Bacteria</taxon>
        <taxon>Pseudomonadati</taxon>
        <taxon>Pseudomonadota</taxon>
        <taxon>Alphaproteobacteria</taxon>
        <taxon>Sphingomonadales</taxon>
        <taxon>Sphingomonadaceae</taxon>
        <taxon>Rhizorhabdus</taxon>
    </lineage>
</organism>
<dbReference type="PROSITE" id="PS51078">
    <property type="entry name" value="ICLR_ED"/>
    <property type="match status" value="1"/>
</dbReference>
<sequence>MADAEQSRRRVQSIEVGFRVLRVLRMAEGPLPLREVAARAAMPPSKVHLYLVSFVRENMAYQDPRTGFYGLGSFAIQLGLAAVRQLDIVGAAGDVLLDLRDRTDCAVYLTLWGDQGPCVVAKADGNLQGAFTLRLGYILPAATTATGQVFVAHLPREEIERVLAAQRETSMPHMVRARDRAVDLDQIAAEVRERGYGSTAGRLNQNFAGLAAPIFAADGRLGAVLTLLGPTDYVSGDRQESFAAMLMEAAAGVTAGIRTGH</sequence>
<dbReference type="OrthoDB" id="6057486at2"/>
<keyword evidence="2" id="KW-0238">DNA-binding</keyword>
<dbReference type="InterPro" id="IPR050707">
    <property type="entry name" value="HTH_MetabolicPath_Reg"/>
</dbReference>
<dbReference type="GO" id="GO:0003700">
    <property type="term" value="F:DNA-binding transcription factor activity"/>
    <property type="evidence" value="ECO:0007669"/>
    <property type="project" value="TreeGrafter"/>
</dbReference>
<dbReference type="PANTHER" id="PTHR30136:SF8">
    <property type="entry name" value="TRANSCRIPTIONAL REGULATORY PROTEIN"/>
    <property type="match status" value="1"/>
</dbReference>
<evidence type="ECO:0000259" key="5">
    <source>
        <dbReference type="PROSITE" id="PS51078"/>
    </source>
</evidence>
<dbReference type="InterPro" id="IPR014757">
    <property type="entry name" value="Tscrpt_reg_IclR_C"/>
</dbReference>
<dbReference type="Pfam" id="PF01614">
    <property type="entry name" value="IclR_C"/>
    <property type="match status" value="1"/>
</dbReference>
<dbReference type="RefSeq" id="WP_079646917.1">
    <property type="nucleotide sequence ID" value="NZ_FUYM01000002.1"/>
</dbReference>
<dbReference type="SUPFAM" id="SSF46785">
    <property type="entry name" value="Winged helix' DNA-binding domain"/>
    <property type="match status" value="1"/>
</dbReference>
<evidence type="ECO:0000259" key="4">
    <source>
        <dbReference type="PROSITE" id="PS51077"/>
    </source>
</evidence>
<dbReference type="PANTHER" id="PTHR30136">
    <property type="entry name" value="HELIX-TURN-HELIX TRANSCRIPTIONAL REGULATOR, ICLR FAMILY"/>
    <property type="match status" value="1"/>
</dbReference>
<gene>
    <name evidence="6" type="ORF">SAMN06295920_102153</name>
</gene>
<evidence type="ECO:0000256" key="1">
    <source>
        <dbReference type="ARBA" id="ARBA00023015"/>
    </source>
</evidence>
<dbReference type="Pfam" id="PF09339">
    <property type="entry name" value="HTH_IclR"/>
    <property type="match status" value="1"/>
</dbReference>
<dbReference type="InterPro" id="IPR029016">
    <property type="entry name" value="GAF-like_dom_sf"/>
</dbReference>
<dbReference type="SMART" id="SM00346">
    <property type="entry name" value="HTH_ICLR"/>
    <property type="match status" value="1"/>
</dbReference>
<dbReference type="InterPro" id="IPR005471">
    <property type="entry name" value="Tscrpt_reg_IclR_N"/>
</dbReference>
<dbReference type="GO" id="GO:0003677">
    <property type="term" value="F:DNA binding"/>
    <property type="evidence" value="ECO:0007669"/>
    <property type="project" value="UniProtKB-KW"/>
</dbReference>
<evidence type="ECO:0000256" key="2">
    <source>
        <dbReference type="ARBA" id="ARBA00023125"/>
    </source>
</evidence>
<dbReference type="InterPro" id="IPR036388">
    <property type="entry name" value="WH-like_DNA-bd_sf"/>
</dbReference>
<dbReference type="Gene3D" id="1.10.10.10">
    <property type="entry name" value="Winged helix-like DNA-binding domain superfamily/Winged helix DNA-binding domain"/>
    <property type="match status" value="1"/>
</dbReference>
<dbReference type="EMBL" id="FUYM01000002">
    <property type="protein sequence ID" value="SKB37381.1"/>
    <property type="molecule type" value="Genomic_DNA"/>
</dbReference>
<dbReference type="STRING" id="439228.SAMN06295920_102153"/>
<protein>
    <submittedName>
        <fullName evidence="6">Transcriptional regulator, IclR family</fullName>
    </submittedName>
</protein>
<proteinExistence type="predicted"/>
<dbReference type="InterPro" id="IPR036390">
    <property type="entry name" value="WH_DNA-bd_sf"/>
</dbReference>
<dbReference type="SUPFAM" id="SSF55781">
    <property type="entry name" value="GAF domain-like"/>
    <property type="match status" value="1"/>
</dbReference>
<keyword evidence="1" id="KW-0805">Transcription regulation</keyword>
<dbReference type="GO" id="GO:0045892">
    <property type="term" value="P:negative regulation of DNA-templated transcription"/>
    <property type="evidence" value="ECO:0007669"/>
    <property type="project" value="TreeGrafter"/>
</dbReference>
<dbReference type="PROSITE" id="PS51077">
    <property type="entry name" value="HTH_ICLR"/>
    <property type="match status" value="1"/>
</dbReference>
<feature type="domain" description="HTH iclR-type" evidence="4">
    <location>
        <begin position="11"/>
        <end position="73"/>
    </location>
</feature>
<dbReference type="Proteomes" id="UP000189818">
    <property type="component" value="Unassembled WGS sequence"/>
</dbReference>
<evidence type="ECO:0000313" key="6">
    <source>
        <dbReference type="EMBL" id="SKB37381.1"/>
    </source>
</evidence>
<feature type="domain" description="IclR-ED" evidence="5">
    <location>
        <begin position="74"/>
        <end position="259"/>
    </location>
</feature>
<evidence type="ECO:0000256" key="3">
    <source>
        <dbReference type="ARBA" id="ARBA00023163"/>
    </source>
</evidence>
<evidence type="ECO:0000313" key="7">
    <source>
        <dbReference type="Proteomes" id="UP000189818"/>
    </source>
</evidence>
<keyword evidence="3" id="KW-0804">Transcription</keyword>
<accession>A0A1T5AQR9</accession>
<reference evidence="7" key="1">
    <citation type="submission" date="2017-02" db="EMBL/GenBank/DDBJ databases">
        <authorList>
            <person name="Varghese N."/>
            <person name="Submissions S."/>
        </authorList>
    </citation>
    <scope>NUCLEOTIDE SEQUENCE [LARGE SCALE GENOMIC DNA]</scope>
    <source>
        <strain evidence="7">UM2</strain>
    </source>
</reference>
<name>A0A1T5AQR9_9SPHN</name>
<keyword evidence="7" id="KW-1185">Reference proteome</keyword>